<dbReference type="InterPro" id="IPR001310">
    <property type="entry name" value="Histidine_triad_HIT"/>
</dbReference>
<name>A0A832UM95_9ARCH</name>
<feature type="domain" description="HIT" evidence="4">
    <location>
        <begin position="7"/>
        <end position="110"/>
    </location>
</feature>
<dbReference type="GO" id="GO:0003824">
    <property type="term" value="F:catalytic activity"/>
    <property type="evidence" value="ECO:0007669"/>
    <property type="project" value="InterPro"/>
</dbReference>
<organism evidence="5 6">
    <name type="scientific">Candidatus Undinarchaeum marinum</name>
    <dbReference type="NCBI Taxonomy" id="2756141"/>
    <lineage>
        <taxon>Archaea</taxon>
        <taxon>Candidatus Undinarchaeota</taxon>
        <taxon>Candidatus Undinarchaeia</taxon>
        <taxon>Candidatus Undinarchaeales</taxon>
        <taxon>Candidatus Undinarchaeaceae</taxon>
        <taxon>Candidatus Undinarchaeum</taxon>
    </lineage>
</organism>
<accession>A0A832UM95</accession>
<dbReference type="AlphaFoldDB" id="A0A832UM95"/>
<dbReference type="SUPFAM" id="SSF54197">
    <property type="entry name" value="HIT-like"/>
    <property type="match status" value="1"/>
</dbReference>
<evidence type="ECO:0000313" key="5">
    <source>
        <dbReference type="EMBL" id="HIJ99803.1"/>
    </source>
</evidence>
<proteinExistence type="predicted"/>
<evidence type="ECO:0000256" key="2">
    <source>
        <dbReference type="PIRSR" id="PIRSR601310-3"/>
    </source>
</evidence>
<evidence type="ECO:0000256" key="1">
    <source>
        <dbReference type="PIRSR" id="PIRSR601310-1"/>
    </source>
</evidence>
<dbReference type="PANTHER" id="PTHR46648:SF1">
    <property type="entry name" value="ADENOSINE 5'-MONOPHOSPHORAMIDASE HNT1"/>
    <property type="match status" value="1"/>
</dbReference>
<sequence length="130" mass="14564">MASENCIFCKIAAGDIPAKRLWEDGSHIAFLDIRPASKGHALVIPKEHSESFLDMTKDSEKELFGAVQEVGKKLKESFGAEKIFVLLMGEEVPHTHVHLIPYYGKMPLSLNHEEGLDLDKILEEFGNTEE</sequence>
<dbReference type="Pfam" id="PF01230">
    <property type="entry name" value="HIT"/>
    <property type="match status" value="1"/>
</dbReference>
<dbReference type="Gene3D" id="3.30.428.10">
    <property type="entry name" value="HIT-like"/>
    <property type="match status" value="1"/>
</dbReference>
<dbReference type="InterPro" id="IPR011146">
    <property type="entry name" value="HIT-like"/>
</dbReference>
<gene>
    <name evidence="5" type="ORF">H1011_03205</name>
</gene>
<evidence type="ECO:0000313" key="6">
    <source>
        <dbReference type="Proteomes" id="UP000604391"/>
    </source>
</evidence>
<reference evidence="5 6" key="1">
    <citation type="journal article" name="Nat. Commun.">
        <title>Undinarchaeota illuminate DPANN phylogeny and the impact of gene transfer on archaeal evolution.</title>
        <authorList>
            <person name="Dombrowski N."/>
            <person name="Williams T.A."/>
            <person name="Sun J."/>
            <person name="Woodcroft B.J."/>
            <person name="Lee J.H."/>
            <person name="Minh B.Q."/>
            <person name="Rinke C."/>
            <person name="Spang A."/>
        </authorList>
    </citation>
    <scope>NUCLEOTIDE SEQUENCE [LARGE SCALE GENOMIC DNA]</scope>
    <source>
        <strain evidence="5">MAG_bin17</strain>
    </source>
</reference>
<dbReference type="InterPro" id="IPR036265">
    <property type="entry name" value="HIT-like_sf"/>
</dbReference>
<protein>
    <submittedName>
        <fullName evidence="5">HIT domain-containing protein</fullName>
    </submittedName>
</protein>
<dbReference type="PRINTS" id="PR00332">
    <property type="entry name" value="HISTRIAD"/>
</dbReference>
<comment type="caution">
    <text evidence="5">The sequence shown here is derived from an EMBL/GenBank/DDBJ whole genome shotgun (WGS) entry which is preliminary data.</text>
</comment>
<dbReference type="EMBL" id="DVAD01000015">
    <property type="protein sequence ID" value="HIJ99803.1"/>
    <property type="molecule type" value="Genomic_DNA"/>
</dbReference>
<dbReference type="PANTHER" id="PTHR46648">
    <property type="entry name" value="HIT FAMILY PROTEIN 1"/>
    <property type="match status" value="1"/>
</dbReference>
<dbReference type="PROSITE" id="PS51084">
    <property type="entry name" value="HIT_2"/>
    <property type="match status" value="1"/>
</dbReference>
<evidence type="ECO:0000256" key="3">
    <source>
        <dbReference type="PROSITE-ProRule" id="PRU00464"/>
    </source>
</evidence>
<feature type="short sequence motif" description="Histidine triad motif" evidence="2 3">
    <location>
        <begin position="94"/>
        <end position="98"/>
    </location>
</feature>
<dbReference type="Proteomes" id="UP000604391">
    <property type="component" value="Unassembled WGS sequence"/>
</dbReference>
<keyword evidence="6" id="KW-1185">Reference proteome</keyword>
<evidence type="ECO:0000259" key="4">
    <source>
        <dbReference type="PROSITE" id="PS51084"/>
    </source>
</evidence>
<feature type="active site" description="Tele-AMP-histidine intermediate" evidence="1">
    <location>
        <position position="96"/>
    </location>
</feature>
<dbReference type="GO" id="GO:0009117">
    <property type="term" value="P:nucleotide metabolic process"/>
    <property type="evidence" value="ECO:0007669"/>
    <property type="project" value="TreeGrafter"/>
</dbReference>